<protein>
    <submittedName>
        <fullName evidence="1">Uncharacterized protein</fullName>
    </submittedName>
</protein>
<evidence type="ECO:0000313" key="1">
    <source>
        <dbReference type="EMBL" id="CAG9932993.1"/>
    </source>
</evidence>
<dbReference type="Proteomes" id="UP000839052">
    <property type="component" value="Chromosome"/>
</dbReference>
<organism evidence="1 2">
    <name type="scientific">Candidatus Nitrotoga arctica</name>
    <dbReference type="NCBI Taxonomy" id="453162"/>
    <lineage>
        <taxon>Bacteria</taxon>
        <taxon>Pseudomonadati</taxon>
        <taxon>Pseudomonadota</taxon>
        <taxon>Betaproteobacteria</taxon>
        <taxon>Nitrosomonadales</taxon>
        <taxon>Gallionellaceae</taxon>
        <taxon>Candidatus Nitrotoga</taxon>
    </lineage>
</organism>
<gene>
    <name evidence="1" type="ORF">NTG6680_1740</name>
</gene>
<dbReference type="EMBL" id="OU912926">
    <property type="protein sequence ID" value="CAG9932993.1"/>
    <property type="molecule type" value="Genomic_DNA"/>
</dbReference>
<reference evidence="1 2" key="1">
    <citation type="submission" date="2021-10" db="EMBL/GenBank/DDBJ databases">
        <authorList>
            <person name="Koch H."/>
        </authorList>
    </citation>
    <scope>NUCLEOTIDE SEQUENCE [LARGE SCALE GENOMIC DNA]</scope>
    <source>
        <strain evidence="1">6680</strain>
    </source>
</reference>
<name>A0ABN8AQH9_9PROT</name>
<sequence>MPHRVLQEILEFSRATINLVIQELRLFFNAPIEYDRSCNGYHYALIDGQTFELTGLWFVKPSCMHALLTTQQHSTRPA</sequence>
<accession>A0ABN8AQH9</accession>
<evidence type="ECO:0000313" key="2">
    <source>
        <dbReference type="Proteomes" id="UP000839052"/>
    </source>
</evidence>
<keyword evidence="2" id="KW-1185">Reference proteome</keyword>
<proteinExistence type="predicted"/>